<keyword evidence="4" id="KW-1185">Reference proteome</keyword>
<comment type="caution">
    <text evidence="3">The sequence shown here is derived from an EMBL/GenBank/DDBJ whole genome shotgun (WGS) entry which is preliminary data.</text>
</comment>
<feature type="coiled-coil region" evidence="1">
    <location>
        <begin position="590"/>
        <end position="624"/>
    </location>
</feature>
<evidence type="ECO:0000256" key="1">
    <source>
        <dbReference type="SAM" id="Coils"/>
    </source>
</evidence>
<dbReference type="Proteomes" id="UP000049077">
    <property type="component" value="Unassembled WGS sequence"/>
</dbReference>
<proteinExistence type="predicted"/>
<reference evidence="3 4" key="1">
    <citation type="submission" date="2014-06" db="EMBL/GenBank/DDBJ databases">
        <authorList>
            <person name="Le Roux F."/>
        </authorList>
    </citation>
    <scope>NUCLEOTIDE SEQUENCE [LARGE SCALE GENOMIC DNA]</scope>
    <source>
        <strain evidence="3 4">J5-4</strain>
    </source>
</reference>
<dbReference type="EMBL" id="CCJX01000029">
    <property type="protein sequence ID" value="CDS96119.1"/>
    <property type="molecule type" value="Genomic_DNA"/>
</dbReference>
<dbReference type="Pfam" id="PF16458">
    <property type="entry name" value="Beta-prism_lec"/>
    <property type="match status" value="1"/>
</dbReference>
<gene>
    <name evidence="3" type="ORF">VCR4J5_1240019</name>
</gene>
<evidence type="ECO:0000259" key="2">
    <source>
        <dbReference type="Pfam" id="PF16458"/>
    </source>
</evidence>
<sequence>MMSIALLLGKNMVIERIFFLGTKTFHGLLGIFFLVFSTISSAFQPSNESFSHYEFGRTDAKYAVNIEMSKLNELSIRHGAAIDGFVYTYESDESIYRIGGESGVISPLDTAGLIKMSIYSGHFYWGSAEKPTIVKIEFHYQNGEVNSFGSTDYAFTTTKYEHEIQQDLISISFWSDGWLIDGLRFNYPRLESAPPSGDFSENFPQLKIKRALSQAGEGFLYAVMPTSKRIGLLTYDGTTTIDVPTHELNYEHLTILECGSSDDFVTRPAVQNHENVLGFTGYESIDDSCHVAKNNEFKWFAGNSSELNSWYSDSLQGKPQCYSIDGERCITPLDYTQQNEITNPFILQEMGANTNLIAEYLSNINQLILKFDGNLQGTGTLASLVLPEASEQTITYSVSNHSASYLQVESNGEAQLIPPGARAGDTYTHHSPIEQGKRVIVDVSLTESPVTVYLPNGSVHRLSTGDRKIWTFLGGEWFEEGRNINDYPDIVRRAQPVTCHQTLTDIPGHWCAKAASLGQTFRHQTVQANIDATLSNMETLFTTMEAYEAQRIKDIYLPRIAPLQERVDRKEREKKDECGWSWIWWMAIACSVTSDEYDDLRDALDELQQEYEALLESSREKVQLARGSRWHKLHETWANNDGTHFAGLLLEESKTLDDLKTLKAGYDKSAQQAKTDYQAAMTKYLNEASPDHILLKTLEALPLVGPEIKHIVDYARHPSAKNLRSMLLGLAGPVGEAVEGVVELTTEPGALNQKEIKFLTDVLTDLSNDSTIGEGLQDVVSDAINDLGDEVIESIRQAGLWRDKSGEVNLIQSDYENLVAWRSQAQRINYDFWQGDSEQEVNVQQKFTPQNSNYTSFLAHPTVFDASSLTEIEYASGGSLFATKLATIFNHSFGTGYEEVAKSNPDYTSWTREQVTNELYKVIADPAYYQQRQPYWVDSTAIGKRPAGLVFTEQHAMIVINSDLVSRNSADFYKFYFEELGHLVNWWRCKIFEVNVSHCESPGDAGARFRDAVMIDPSLHTATLPSLLADLPQHPNVDKQTIQFSDNSFATLEGWPDYYTVNEHIGGDGKFSWLLRLGLDVTSQDLRGLVDVFELEVIINAPSPALKGNPWKKSANGYCKTDTDTDCNMPTMWMSIAFRDALKVVSGSMPQFKDAKASQAGFDLLPMLVRKHGGKLPFQLTSVNSTDWRYMGSHDIYYKKFTGSLVARLNLWKTQKLMRGKTPGTTFKPELSLKAAPASGSYVVEIATKDKDDFAAWLAGDIVSAVAGCAVGFVVGVIAERDPVTLCHAMSDLTEAVETAFQGLDKRPTMFFEADGNITLPVSLEYRYATSGDKLRRRTATEAPSGRVQYSADGRAHYLVGEAPGSIPEEDISHNRVSITTNPQISSFRTKAGKAFSKLGAKSINPVGVFRFRVGFDYAEKVIQKGAYALPSAVIED</sequence>
<organism evidence="3 4">
    <name type="scientific">Vibrio crassostreae</name>
    <dbReference type="NCBI Taxonomy" id="246167"/>
    <lineage>
        <taxon>Bacteria</taxon>
        <taxon>Pseudomonadati</taxon>
        <taxon>Pseudomonadota</taxon>
        <taxon>Gammaproteobacteria</taxon>
        <taxon>Vibrionales</taxon>
        <taxon>Vibrionaceae</taxon>
        <taxon>Vibrio</taxon>
    </lineage>
</organism>
<dbReference type="InterPro" id="IPR036404">
    <property type="entry name" value="Jacalin-like_lectin_dom_sf"/>
</dbReference>
<evidence type="ECO:0000313" key="4">
    <source>
        <dbReference type="Proteomes" id="UP000049077"/>
    </source>
</evidence>
<dbReference type="Gene3D" id="2.100.10.30">
    <property type="entry name" value="Jacalin-like lectin domain"/>
    <property type="match status" value="1"/>
</dbReference>
<accession>A0ABM9QLF7</accession>
<evidence type="ECO:0000313" key="3">
    <source>
        <dbReference type="EMBL" id="CDS96119.1"/>
    </source>
</evidence>
<protein>
    <recommendedName>
        <fullName evidence="2">Hemolysin beta-prism lectin domain-containing protein</fullName>
    </recommendedName>
</protein>
<dbReference type="InterPro" id="IPR032496">
    <property type="entry name" value="Hemolysin_beta-prism_lec"/>
</dbReference>
<name>A0ABM9QLF7_9VIBR</name>
<keyword evidence="1" id="KW-0175">Coiled coil</keyword>
<feature type="domain" description="Hemolysin beta-prism lectin" evidence="2">
    <location>
        <begin position="65"/>
        <end position="186"/>
    </location>
</feature>